<organism evidence="1 2">
    <name type="scientific">Rotaria sordida</name>
    <dbReference type="NCBI Taxonomy" id="392033"/>
    <lineage>
        <taxon>Eukaryota</taxon>
        <taxon>Metazoa</taxon>
        <taxon>Spiralia</taxon>
        <taxon>Gnathifera</taxon>
        <taxon>Rotifera</taxon>
        <taxon>Eurotatoria</taxon>
        <taxon>Bdelloidea</taxon>
        <taxon>Philodinida</taxon>
        <taxon>Philodinidae</taxon>
        <taxon>Rotaria</taxon>
    </lineage>
</organism>
<proteinExistence type="predicted"/>
<evidence type="ECO:0000313" key="2">
    <source>
        <dbReference type="Proteomes" id="UP000663874"/>
    </source>
</evidence>
<dbReference type="AlphaFoldDB" id="A0A820END1"/>
<accession>A0A820END1</accession>
<feature type="non-terminal residue" evidence="1">
    <location>
        <position position="1"/>
    </location>
</feature>
<comment type="caution">
    <text evidence="1">The sequence shown here is derived from an EMBL/GenBank/DDBJ whole genome shotgun (WGS) entry which is preliminary data.</text>
</comment>
<evidence type="ECO:0000313" key="1">
    <source>
        <dbReference type="EMBL" id="CAF4251357.1"/>
    </source>
</evidence>
<protein>
    <submittedName>
        <fullName evidence="1">Uncharacterized protein</fullName>
    </submittedName>
</protein>
<gene>
    <name evidence="1" type="ORF">FNK824_LOCUS38639</name>
</gene>
<dbReference type="Proteomes" id="UP000663874">
    <property type="component" value="Unassembled WGS sequence"/>
</dbReference>
<reference evidence="1" key="1">
    <citation type="submission" date="2021-02" db="EMBL/GenBank/DDBJ databases">
        <authorList>
            <person name="Nowell W R."/>
        </authorList>
    </citation>
    <scope>NUCLEOTIDE SEQUENCE</scope>
</reference>
<dbReference type="EMBL" id="CAJOBE010022581">
    <property type="protein sequence ID" value="CAF4251357.1"/>
    <property type="molecule type" value="Genomic_DNA"/>
</dbReference>
<name>A0A820END1_9BILA</name>
<sequence>TDQELLSSETNHDAYNSLLSTMISAQKRRQY</sequence>